<gene>
    <name evidence="3" type="primary">RRPO_73</name>
    <name evidence="3" type="ORF">CK203_062026</name>
</gene>
<feature type="compositionally biased region" description="Basic residues" evidence="1">
    <location>
        <begin position="1"/>
        <end position="12"/>
    </location>
</feature>
<sequence>MHGPYGHRRRKEDHKIELESRAKPPTMGPYRMAPPELEELRRQLKELLDVGFIHPSKASYGALVLFQKKHNGSLWMCIDYQALNKVTVKNKYPILLIADLFDQLGRARYFTKLDLRLGYYQVRIVERDEPKTTCVTRYDSFEFLVMPFGLTNAPTTFCTLMNKIFHTYLDKFVVVYLDDIVIYSSTLKEHAEHLRKVFKILR</sequence>
<dbReference type="Gene3D" id="3.30.70.270">
    <property type="match status" value="1"/>
</dbReference>
<dbReference type="PANTHER" id="PTHR24559:SF436">
    <property type="entry name" value="RNA-DIRECTED DNA POLYMERASE HOMOLOG"/>
    <property type="match status" value="1"/>
</dbReference>
<evidence type="ECO:0000259" key="2">
    <source>
        <dbReference type="PROSITE" id="PS50878"/>
    </source>
</evidence>
<dbReference type="PROSITE" id="PS50878">
    <property type="entry name" value="RT_POL"/>
    <property type="match status" value="1"/>
</dbReference>
<evidence type="ECO:0000256" key="1">
    <source>
        <dbReference type="SAM" id="MobiDB-lite"/>
    </source>
</evidence>
<dbReference type="EMBL" id="QGNW01000457">
    <property type="protein sequence ID" value="RVW70712.1"/>
    <property type="molecule type" value="Genomic_DNA"/>
</dbReference>
<accession>A0A438GES7</accession>
<dbReference type="InterPro" id="IPR043128">
    <property type="entry name" value="Rev_trsase/Diguanyl_cyclase"/>
</dbReference>
<keyword evidence="3" id="KW-0548">Nucleotidyltransferase</keyword>
<evidence type="ECO:0000313" key="4">
    <source>
        <dbReference type="Proteomes" id="UP000288805"/>
    </source>
</evidence>
<organism evidence="3 4">
    <name type="scientific">Vitis vinifera</name>
    <name type="common">Grape</name>
    <dbReference type="NCBI Taxonomy" id="29760"/>
    <lineage>
        <taxon>Eukaryota</taxon>
        <taxon>Viridiplantae</taxon>
        <taxon>Streptophyta</taxon>
        <taxon>Embryophyta</taxon>
        <taxon>Tracheophyta</taxon>
        <taxon>Spermatophyta</taxon>
        <taxon>Magnoliopsida</taxon>
        <taxon>eudicotyledons</taxon>
        <taxon>Gunneridae</taxon>
        <taxon>Pentapetalae</taxon>
        <taxon>rosids</taxon>
        <taxon>Vitales</taxon>
        <taxon>Vitaceae</taxon>
        <taxon>Viteae</taxon>
        <taxon>Vitis</taxon>
    </lineage>
</organism>
<name>A0A438GES7_VITVI</name>
<dbReference type="InterPro" id="IPR053134">
    <property type="entry name" value="RNA-dir_DNA_polymerase"/>
</dbReference>
<keyword evidence="3" id="KW-0808">Transferase</keyword>
<feature type="compositionally biased region" description="Basic and acidic residues" evidence="1">
    <location>
        <begin position="13"/>
        <end position="22"/>
    </location>
</feature>
<dbReference type="CDD" id="cd01647">
    <property type="entry name" value="RT_LTR"/>
    <property type="match status" value="1"/>
</dbReference>
<protein>
    <submittedName>
        <fullName evidence="3">RNA-directed DNA polymerase-like</fullName>
    </submittedName>
</protein>
<dbReference type="PANTHER" id="PTHR24559">
    <property type="entry name" value="TRANSPOSON TY3-I GAG-POL POLYPROTEIN"/>
    <property type="match status" value="1"/>
</dbReference>
<dbReference type="Gene3D" id="3.10.10.10">
    <property type="entry name" value="HIV Type 1 Reverse Transcriptase, subunit A, domain 1"/>
    <property type="match status" value="1"/>
</dbReference>
<reference evidence="3 4" key="1">
    <citation type="journal article" date="2018" name="PLoS Genet.">
        <title>Population sequencing reveals clonal diversity and ancestral inbreeding in the grapevine cultivar Chardonnay.</title>
        <authorList>
            <person name="Roach M.J."/>
            <person name="Johnson D.L."/>
            <person name="Bohlmann J."/>
            <person name="van Vuuren H.J."/>
            <person name="Jones S.J."/>
            <person name="Pretorius I.S."/>
            <person name="Schmidt S.A."/>
            <person name="Borneman A.R."/>
        </authorList>
    </citation>
    <scope>NUCLEOTIDE SEQUENCE [LARGE SCALE GENOMIC DNA]</scope>
    <source>
        <strain evidence="4">cv. Chardonnay</strain>
        <tissue evidence="3">Leaf</tissue>
    </source>
</reference>
<evidence type="ECO:0000313" key="3">
    <source>
        <dbReference type="EMBL" id="RVW70712.1"/>
    </source>
</evidence>
<dbReference type="AlphaFoldDB" id="A0A438GES7"/>
<keyword evidence="3" id="KW-0695">RNA-directed DNA polymerase</keyword>
<dbReference type="SUPFAM" id="SSF56672">
    <property type="entry name" value="DNA/RNA polymerases"/>
    <property type="match status" value="1"/>
</dbReference>
<feature type="region of interest" description="Disordered" evidence="1">
    <location>
        <begin position="1"/>
        <end position="31"/>
    </location>
</feature>
<comment type="caution">
    <text evidence="3">The sequence shown here is derived from an EMBL/GenBank/DDBJ whole genome shotgun (WGS) entry which is preliminary data.</text>
</comment>
<dbReference type="Proteomes" id="UP000288805">
    <property type="component" value="Unassembled WGS sequence"/>
</dbReference>
<feature type="domain" description="Reverse transcriptase" evidence="2">
    <location>
        <begin position="47"/>
        <end position="202"/>
    </location>
</feature>
<dbReference type="InterPro" id="IPR000477">
    <property type="entry name" value="RT_dom"/>
</dbReference>
<dbReference type="GO" id="GO:0003964">
    <property type="term" value="F:RNA-directed DNA polymerase activity"/>
    <property type="evidence" value="ECO:0007669"/>
    <property type="project" value="UniProtKB-KW"/>
</dbReference>
<dbReference type="Pfam" id="PF00078">
    <property type="entry name" value="RVT_1"/>
    <property type="match status" value="1"/>
</dbReference>
<proteinExistence type="predicted"/>
<dbReference type="InterPro" id="IPR043502">
    <property type="entry name" value="DNA/RNA_pol_sf"/>
</dbReference>